<name>A0ABP6KZF8_9ACTN</name>
<evidence type="ECO:0000313" key="1">
    <source>
        <dbReference type="EMBL" id="GAA3027882.1"/>
    </source>
</evidence>
<proteinExistence type="predicted"/>
<organism evidence="1 2">
    <name type="scientific">Streptomyces glomeratus</name>
    <dbReference type="NCBI Taxonomy" id="284452"/>
    <lineage>
        <taxon>Bacteria</taxon>
        <taxon>Bacillati</taxon>
        <taxon>Actinomycetota</taxon>
        <taxon>Actinomycetes</taxon>
        <taxon>Kitasatosporales</taxon>
        <taxon>Streptomycetaceae</taxon>
        <taxon>Streptomyces</taxon>
    </lineage>
</organism>
<sequence>MRPVRGGETSASSYWVRRGVGLPRVCATPACGIAAPVETPHISALRRLTATQSSRPPGKCGGLLITPPESFPLWYEPSYDRPITASETALTAAPEAIEVDRKRSRKRSPEDAYCFVLHLDA</sequence>
<dbReference type="EMBL" id="BAAAUF010000004">
    <property type="protein sequence ID" value="GAA3027882.1"/>
    <property type="molecule type" value="Genomic_DNA"/>
</dbReference>
<dbReference type="Proteomes" id="UP001501532">
    <property type="component" value="Unassembled WGS sequence"/>
</dbReference>
<accession>A0ABP6KZF8</accession>
<gene>
    <name evidence="1" type="ORF">GCM10010448_07460</name>
</gene>
<reference evidence="2" key="1">
    <citation type="journal article" date="2019" name="Int. J. Syst. Evol. Microbiol.">
        <title>The Global Catalogue of Microorganisms (GCM) 10K type strain sequencing project: providing services to taxonomists for standard genome sequencing and annotation.</title>
        <authorList>
            <consortium name="The Broad Institute Genomics Platform"/>
            <consortium name="The Broad Institute Genome Sequencing Center for Infectious Disease"/>
            <person name="Wu L."/>
            <person name="Ma J."/>
        </authorList>
    </citation>
    <scope>NUCLEOTIDE SEQUENCE [LARGE SCALE GENOMIC DNA]</scope>
    <source>
        <strain evidence="2">JCM 9091</strain>
    </source>
</reference>
<evidence type="ECO:0000313" key="2">
    <source>
        <dbReference type="Proteomes" id="UP001501532"/>
    </source>
</evidence>
<protein>
    <submittedName>
        <fullName evidence="1">Uncharacterized protein</fullName>
    </submittedName>
</protein>
<comment type="caution">
    <text evidence="1">The sequence shown here is derived from an EMBL/GenBank/DDBJ whole genome shotgun (WGS) entry which is preliminary data.</text>
</comment>
<keyword evidence="2" id="KW-1185">Reference proteome</keyword>